<keyword evidence="6" id="KW-0793">Thylakoid</keyword>
<dbReference type="AlphaFoldDB" id="A0A8J5ZGI5"/>
<evidence type="ECO:0000256" key="1">
    <source>
        <dbReference type="ARBA" id="ARBA00004370"/>
    </source>
</evidence>
<evidence type="ECO:0000256" key="6">
    <source>
        <dbReference type="ARBA" id="ARBA00023078"/>
    </source>
</evidence>
<protein>
    <recommendedName>
        <fullName evidence="8">Cytochrome f large domain-containing protein</fullName>
    </recommendedName>
</protein>
<dbReference type="OrthoDB" id="992813at2759"/>
<feature type="domain" description="Cytochrome f large" evidence="8">
    <location>
        <begin position="2"/>
        <end position="67"/>
    </location>
</feature>
<dbReference type="InterPro" id="IPR036826">
    <property type="entry name" value="Cyt_f_lg_dom_sf"/>
</dbReference>
<proteinExistence type="predicted"/>
<evidence type="ECO:0000313" key="10">
    <source>
        <dbReference type="Proteomes" id="UP000701853"/>
    </source>
</evidence>
<name>A0A8J5ZGI5_9ROSI</name>
<dbReference type="GO" id="GO:0009535">
    <property type="term" value="C:chloroplast thylakoid membrane"/>
    <property type="evidence" value="ECO:0007669"/>
    <property type="project" value="TreeGrafter"/>
</dbReference>
<keyword evidence="3" id="KW-0934">Plastid</keyword>
<keyword evidence="4" id="KW-0812">Transmembrane</keyword>
<organism evidence="9 10">
    <name type="scientific">Gossypium anomalum</name>
    <dbReference type="NCBI Taxonomy" id="47600"/>
    <lineage>
        <taxon>Eukaryota</taxon>
        <taxon>Viridiplantae</taxon>
        <taxon>Streptophyta</taxon>
        <taxon>Embryophyta</taxon>
        <taxon>Tracheophyta</taxon>
        <taxon>Spermatophyta</taxon>
        <taxon>Magnoliopsida</taxon>
        <taxon>eudicotyledons</taxon>
        <taxon>Gunneridae</taxon>
        <taxon>Pentapetalae</taxon>
        <taxon>rosids</taxon>
        <taxon>malvids</taxon>
        <taxon>Malvales</taxon>
        <taxon>Malvaceae</taxon>
        <taxon>Malvoideae</taxon>
        <taxon>Gossypium</taxon>
    </lineage>
</organism>
<dbReference type="InterPro" id="IPR024094">
    <property type="entry name" value="Cyt_f_lg_dom"/>
</dbReference>
<evidence type="ECO:0000256" key="3">
    <source>
        <dbReference type="ARBA" id="ARBA00022640"/>
    </source>
</evidence>
<evidence type="ECO:0000256" key="7">
    <source>
        <dbReference type="ARBA" id="ARBA00023136"/>
    </source>
</evidence>
<keyword evidence="2" id="KW-0602">Photosynthesis</keyword>
<keyword evidence="7" id="KW-0472">Membrane</keyword>
<dbReference type="PROSITE" id="PS51010">
    <property type="entry name" value="CYTF"/>
    <property type="match status" value="1"/>
</dbReference>
<dbReference type="PANTHER" id="PTHR33288">
    <property type="match status" value="1"/>
</dbReference>
<dbReference type="Proteomes" id="UP000701853">
    <property type="component" value="Chromosome 7"/>
</dbReference>
<evidence type="ECO:0000256" key="4">
    <source>
        <dbReference type="ARBA" id="ARBA00022692"/>
    </source>
</evidence>
<dbReference type="GO" id="GO:0009055">
    <property type="term" value="F:electron transfer activity"/>
    <property type="evidence" value="ECO:0007669"/>
    <property type="project" value="InterPro"/>
</dbReference>
<dbReference type="PANTHER" id="PTHR33288:SF10">
    <property type="entry name" value="CYTOCHROME F"/>
    <property type="match status" value="1"/>
</dbReference>
<keyword evidence="5" id="KW-1133">Transmembrane helix</keyword>
<evidence type="ECO:0000256" key="5">
    <source>
        <dbReference type="ARBA" id="ARBA00022989"/>
    </source>
</evidence>
<dbReference type="GO" id="GO:0015979">
    <property type="term" value="P:photosynthesis"/>
    <property type="evidence" value="ECO:0007669"/>
    <property type="project" value="UniProtKB-KW"/>
</dbReference>
<dbReference type="GO" id="GO:0005506">
    <property type="term" value="F:iron ion binding"/>
    <property type="evidence" value="ECO:0007669"/>
    <property type="project" value="InterPro"/>
</dbReference>
<dbReference type="GO" id="GO:0020037">
    <property type="term" value="F:heme binding"/>
    <property type="evidence" value="ECO:0007669"/>
    <property type="project" value="InterPro"/>
</dbReference>
<evidence type="ECO:0000256" key="2">
    <source>
        <dbReference type="ARBA" id="ARBA00022531"/>
    </source>
</evidence>
<evidence type="ECO:0000259" key="8">
    <source>
        <dbReference type="Pfam" id="PF16639"/>
    </source>
</evidence>
<dbReference type="PRINTS" id="PR00610">
    <property type="entry name" value="CYTOCHROMEF"/>
</dbReference>
<keyword evidence="10" id="KW-1185">Reference proteome</keyword>
<dbReference type="GO" id="GO:0015977">
    <property type="term" value="P:carbon fixation"/>
    <property type="evidence" value="ECO:0007669"/>
    <property type="project" value="InterPro"/>
</dbReference>
<accession>A0A8J5ZGI5</accession>
<reference evidence="9 10" key="1">
    <citation type="journal article" date="2021" name="bioRxiv">
        <title>The Gossypium anomalum genome as a resource for cotton improvement and evolutionary analysis of hybrid incompatibility.</title>
        <authorList>
            <person name="Grover C.E."/>
            <person name="Yuan D."/>
            <person name="Arick M.A."/>
            <person name="Miller E.R."/>
            <person name="Hu G."/>
            <person name="Peterson D.G."/>
            <person name="Wendel J.F."/>
            <person name="Udall J.A."/>
        </authorList>
    </citation>
    <scope>NUCLEOTIDE SEQUENCE [LARGE SCALE GENOMIC DNA]</scope>
    <source>
        <strain evidence="9">JFW-Udall</strain>
        <tissue evidence="9">Leaf</tissue>
    </source>
</reference>
<dbReference type="EMBL" id="JAHUZN010000007">
    <property type="protein sequence ID" value="KAG8487699.1"/>
    <property type="molecule type" value="Genomic_DNA"/>
</dbReference>
<dbReference type="InterPro" id="IPR002325">
    <property type="entry name" value="Cyt_f"/>
</dbReference>
<comment type="caution">
    <text evidence="9">The sequence shown here is derived from an EMBL/GenBank/DDBJ whole genome shotgun (WGS) entry which is preliminary data.</text>
</comment>
<dbReference type="GO" id="GO:0016984">
    <property type="term" value="F:ribulose-bisphosphate carboxylase activity"/>
    <property type="evidence" value="ECO:0007669"/>
    <property type="project" value="InterPro"/>
</dbReference>
<gene>
    <name evidence="9" type="ORF">CXB51_018381</name>
</gene>
<sequence>MDIEVPQVIFPVIVFKAVIRIPYDLKQVLANGNKRALNVGVVLILLKGFELASPDRILPEMKENRLLAVFQVTSQPRVLPEEAGAAVATESSTGT</sequence>
<dbReference type="Pfam" id="PF16639">
    <property type="entry name" value="Apocytochr_F_N"/>
    <property type="match status" value="1"/>
</dbReference>
<dbReference type="Gene3D" id="2.60.40.830">
    <property type="entry name" value="Cytochrome f large domain"/>
    <property type="match status" value="1"/>
</dbReference>
<dbReference type="SUPFAM" id="SSF49441">
    <property type="entry name" value="Cytochrome f, large domain"/>
    <property type="match status" value="1"/>
</dbReference>
<evidence type="ECO:0000313" key="9">
    <source>
        <dbReference type="EMBL" id="KAG8487699.1"/>
    </source>
</evidence>
<comment type="subcellular location">
    <subcellularLocation>
        <location evidence="1">Membrane</location>
    </subcellularLocation>
</comment>